<organism evidence="1 2">
    <name type="scientific">Acinetobacter ursingii</name>
    <dbReference type="NCBI Taxonomy" id="108980"/>
    <lineage>
        <taxon>Bacteria</taxon>
        <taxon>Pseudomonadati</taxon>
        <taxon>Pseudomonadota</taxon>
        <taxon>Gammaproteobacteria</taxon>
        <taxon>Moraxellales</taxon>
        <taxon>Moraxellaceae</taxon>
        <taxon>Acinetobacter</taxon>
    </lineage>
</organism>
<evidence type="ECO:0000313" key="2">
    <source>
        <dbReference type="Proteomes" id="UP001164081"/>
    </source>
</evidence>
<dbReference type="EMBL" id="CP089044">
    <property type="protein sequence ID" value="UYF75374.1"/>
    <property type="molecule type" value="Genomic_DNA"/>
</dbReference>
<sequence length="256" mass="28591">MKMLQSAICVMGLTLSGLAQADFIGVTGDINYWSVDGDVTEHTSGSLYYDANSDQLILDPYLNNTTKYNINRNGAFQASLAIEHPVPMIPNVKLKYTKLDLDAQANTLFLDQANVDLDQTDLILYYEILDNVISADVGLGLLKLDGQVKQYQFKSTNDILYKTSKVDGYNPLVYAQVGGKLPFTGFQAKAEMLYSDYDEVKITDFQAELQYNMIQNLLVDVGAKVGYRILNIDLDDDNDSLKMEFKGPYVGLEAHF</sequence>
<proteinExistence type="predicted"/>
<dbReference type="AlphaFoldDB" id="A0A3F3L819"/>
<reference evidence="1" key="1">
    <citation type="journal article" date="2022" name="J Glob Antimicrob Resist">
        <title>Comparative analysis of IMP-4- and OXA-58-containing plasmids of three carbapenemase-producing Acinetobacter ursingii strains in the Netherlands.</title>
        <authorList>
            <person name="Hendrickx A.P.A."/>
            <person name="Schade R.P."/>
            <person name="Landman F."/>
            <person name="Bosch T."/>
            <person name="Schouls L.M."/>
            <person name="van Dijk K."/>
        </authorList>
    </citation>
    <scope>NUCLEOTIDE SEQUENCE</scope>
    <source>
        <strain evidence="1">RIVM_C010761</strain>
    </source>
</reference>
<accession>A0A3F3L819</accession>
<protein>
    <submittedName>
        <fullName evidence="1">TIGR04219 family outer membrane beta-barrel protein</fullName>
    </submittedName>
</protein>
<gene>
    <name evidence="1" type="ORF">LSO58_00100</name>
</gene>
<evidence type="ECO:0000313" key="1">
    <source>
        <dbReference type="EMBL" id="UYF75374.1"/>
    </source>
</evidence>
<dbReference type="InterPro" id="IPR026387">
    <property type="entry name" value="OMP_w_GlyGly"/>
</dbReference>
<name>A0A3F3L819_9GAMM</name>
<dbReference type="RefSeq" id="WP_004986170.1">
    <property type="nucleotide sequence ID" value="NZ_AP018824.1"/>
</dbReference>
<dbReference type="NCBIfam" id="TIGR04219">
    <property type="entry name" value="OMP_w_GlyGly"/>
    <property type="match status" value="1"/>
</dbReference>
<dbReference type="Proteomes" id="UP001164081">
    <property type="component" value="Chromosome"/>
</dbReference>